<evidence type="ECO:0008006" key="9">
    <source>
        <dbReference type="Google" id="ProtNLM"/>
    </source>
</evidence>
<gene>
    <name evidence="7" type="ORF">F2P81_016600</name>
</gene>
<feature type="domain" description="VWFA" evidence="5">
    <location>
        <begin position="202"/>
        <end position="387"/>
    </location>
</feature>
<keyword evidence="2" id="KW-0272">Extracellular matrix</keyword>
<dbReference type="InterPro" id="IPR036880">
    <property type="entry name" value="Kunitz_BPTI_sf"/>
</dbReference>
<sequence length="526" mass="58252">MSADVTPDAFETQRSALLSLLDGIAIAESSCPSGARVAVVGYSAYTKYLVRFQDYRRKKQLVESVQNIALERTSNRRQLAAAMRFVGQNVFKRVRAGAMMRKVAVFFSNGPSQDVNDLVSAVMEYRALNIVPAVVSLRNAPAISRALEADDSGNSMFTVLGRDMAADLRKVKNCAICYDPCRRSEECAFIQEQVKPQEVDVDLVMVVDSSREVQADEYAGVQQLLGSVVEQLAVSSQPRRTDNQARVAVVQQSGTQAPKVEFGLQTYQDHDVMRTHLIQNMQQQGGASALGQTLEFTLKEVLLKAGQPRRKRVLLTVVGTETAYADRAKLRYVSQKAKCEGVAVFVVTVGNRYSRAQVEALASPPVQQHVIHVGRLMAEEQGYARRFFRVFMSAVNTRCQLEADAGSQCSDSVHVWFYDPRVAACSPFWYGGCGGNANRFNTEAECVRTCGSDNPNILPMPQLNSFTTKDACFLGQDPGGCQNYTMLWFFDTEQNECSRFWYGGCGGNENRFVTQDDCESLCLTKS</sequence>
<dbReference type="Proteomes" id="UP000438429">
    <property type="component" value="Unassembled WGS sequence"/>
</dbReference>
<dbReference type="FunFam" id="3.40.50.410:FF:000021">
    <property type="entry name" value="Collagen, type VI, alpha 3"/>
    <property type="match status" value="1"/>
</dbReference>
<dbReference type="CDD" id="cd22635">
    <property type="entry name" value="Kunitz_papilin"/>
    <property type="match status" value="1"/>
</dbReference>
<feature type="domain" description="BPTI/Kunitz inhibitor" evidence="6">
    <location>
        <begin position="472"/>
        <end position="522"/>
    </location>
</feature>
<dbReference type="Pfam" id="PF00014">
    <property type="entry name" value="Kunitz_BPTI"/>
    <property type="match status" value="2"/>
</dbReference>
<evidence type="ECO:0000256" key="1">
    <source>
        <dbReference type="ARBA" id="ARBA00004498"/>
    </source>
</evidence>
<evidence type="ECO:0000313" key="7">
    <source>
        <dbReference type="EMBL" id="KAF0032045.1"/>
    </source>
</evidence>
<dbReference type="InterPro" id="IPR050098">
    <property type="entry name" value="TFPI/VKTCI-like"/>
</dbReference>
<keyword evidence="4" id="KW-1015">Disulfide bond</keyword>
<evidence type="ECO:0000313" key="8">
    <source>
        <dbReference type="Proteomes" id="UP000438429"/>
    </source>
</evidence>
<dbReference type="PANTHER" id="PTHR10083">
    <property type="entry name" value="KUNITZ-TYPE PROTEASE INHIBITOR-RELATED"/>
    <property type="match status" value="1"/>
</dbReference>
<dbReference type="AlphaFoldDB" id="A0A6A4SHG2"/>
<dbReference type="PANTHER" id="PTHR10083:SF374">
    <property type="entry name" value="BPTI_KUNITZ INHIBITOR DOMAIN-CONTAINING PROTEIN"/>
    <property type="match status" value="1"/>
</dbReference>
<dbReference type="GO" id="GO:0005581">
    <property type="term" value="C:collagen trimer"/>
    <property type="evidence" value="ECO:0007669"/>
    <property type="project" value="UniProtKB-KW"/>
</dbReference>
<dbReference type="EMBL" id="VEVO01000014">
    <property type="protein sequence ID" value="KAF0032045.1"/>
    <property type="molecule type" value="Genomic_DNA"/>
</dbReference>
<comment type="caution">
    <text evidence="7">The sequence shown here is derived from an EMBL/GenBank/DDBJ whole genome shotgun (WGS) entry which is preliminary data.</text>
</comment>
<dbReference type="PROSITE" id="PS00280">
    <property type="entry name" value="BPTI_KUNITZ_1"/>
    <property type="match status" value="2"/>
</dbReference>
<dbReference type="PROSITE" id="PS50234">
    <property type="entry name" value="VWFA"/>
    <property type="match status" value="2"/>
</dbReference>
<dbReference type="Gene3D" id="3.40.50.410">
    <property type="entry name" value="von Willebrand factor, type A domain"/>
    <property type="match status" value="2"/>
</dbReference>
<dbReference type="SMART" id="SM00327">
    <property type="entry name" value="VWA"/>
    <property type="match status" value="2"/>
</dbReference>
<feature type="domain" description="VWFA" evidence="5">
    <location>
        <begin position="1"/>
        <end position="175"/>
    </location>
</feature>
<evidence type="ECO:0000259" key="5">
    <source>
        <dbReference type="PROSITE" id="PS50234"/>
    </source>
</evidence>
<evidence type="ECO:0000256" key="3">
    <source>
        <dbReference type="ARBA" id="ARBA00023119"/>
    </source>
</evidence>
<dbReference type="PRINTS" id="PR00759">
    <property type="entry name" value="BASICPTASE"/>
</dbReference>
<dbReference type="InterPro" id="IPR036465">
    <property type="entry name" value="vWFA_dom_sf"/>
</dbReference>
<dbReference type="GO" id="GO:0005615">
    <property type="term" value="C:extracellular space"/>
    <property type="evidence" value="ECO:0007669"/>
    <property type="project" value="TreeGrafter"/>
</dbReference>
<dbReference type="CDD" id="cd01450">
    <property type="entry name" value="vWFA_subfamily_ECM"/>
    <property type="match status" value="2"/>
</dbReference>
<accession>A0A6A4SHG2</accession>
<dbReference type="GO" id="GO:0004867">
    <property type="term" value="F:serine-type endopeptidase inhibitor activity"/>
    <property type="evidence" value="ECO:0007669"/>
    <property type="project" value="InterPro"/>
</dbReference>
<evidence type="ECO:0000256" key="2">
    <source>
        <dbReference type="ARBA" id="ARBA00022530"/>
    </source>
</evidence>
<evidence type="ECO:0000259" key="6">
    <source>
        <dbReference type="PROSITE" id="PS50279"/>
    </source>
</evidence>
<organism evidence="7 8">
    <name type="scientific">Scophthalmus maximus</name>
    <name type="common">Turbot</name>
    <name type="synonym">Psetta maxima</name>
    <dbReference type="NCBI Taxonomy" id="52904"/>
    <lineage>
        <taxon>Eukaryota</taxon>
        <taxon>Metazoa</taxon>
        <taxon>Chordata</taxon>
        <taxon>Craniata</taxon>
        <taxon>Vertebrata</taxon>
        <taxon>Euteleostomi</taxon>
        <taxon>Actinopterygii</taxon>
        <taxon>Neopterygii</taxon>
        <taxon>Teleostei</taxon>
        <taxon>Neoteleostei</taxon>
        <taxon>Acanthomorphata</taxon>
        <taxon>Carangaria</taxon>
        <taxon>Pleuronectiformes</taxon>
        <taxon>Pleuronectoidei</taxon>
        <taxon>Scophthalmidae</taxon>
        <taxon>Scophthalmus</taxon>
    </lineage>
</organism>
<dbReference type="SUPFAM" id="SSF57362">
    <property type="entry name" value="BPTI-like"/>
    <property type="match status" value="2"/>
</dbReference>
<dbReference type="InterPro" id="IPR002035">
    <property type="entry name" value="VWF_A"/>
</dbReference>
<dbReference type="SMART" id="SM00131">
    <property type="entry name" value="KU"/>
    <property type="match status" value="2"/>
</dbReference>
<name>A0A6A4SHG2_SCOMX</name>
<dbReference type="PROSITE" id="PS50279">
    <property type="entry name" value="BPTI_KUNITZ_2"/>
    <property type="match status" value="2"/>
</dbReference>
<dbReference type="Gene3D" id="4.10.410.10">
    <property type="entry name" value="Pancreatic trypsin inhibitor Kunitz domain"/>
    <property type="match status" value="2"/>
</dbReference>
<dbReference type="CDD" id="cd22631">
    <property type="entry name" value="Kunitz_collagen_alpha6_VI-like"/>
    <property type="match status" value="1"/>
</dbReference>
<dbReference type="InterPro" id="IPR002223">
    <property type="entry name" value="Kunitz_BPTI"/>
</dbReference>
<dbReference type="Pfam" id="PF00092">
    <property type="entry name" value="VWA"/>
    <property type="match status" value="2"/>
</dbReference>
<dbReference type="InterPro" id="IPR020901">
    <property type="entry name" value="Prtase_inh_Kunz-CS"/>
</dbReference>
<keyword evidence="3" id="KW-0176">Collagen</keyword>
<keyword evidence="2" id="KW-0964">Secreted</keyword>
<feature type="domain" description="BPTI/Kunitz inhibitor" evidence="6">
    <location>
        <begin position="399"/>
        <end position="450"/>
    </location>
</feature>
<protein>
    <recommendedName>
        <fullName evidence="9">Collagen alpha-6(VI) chain-like</fullName>
    </recommendedName>
</protein>
<comment type="subcellular location">
    <subcellularLocation>
        <location evidence="1">Secreted</location>
        <location evidence="1">Extracellular space</location>
        <location evidence="1">Extracellular matrix</location>
    </subcellularLocation>
</comment>
<proteinExistence type="predicted"/>
<evidence type="ECO:0000256" key="4">
    <source>
        <dbReference type="ARBA" id="ARBA00023157"/>
    </source>
</evidence>
<reference evidence="7 8" key="1">
    <citation type="submission" date="2019-06" db="EMBL/GenBank/DDBJ databases">
        <title>Draft genomes of female and male turbot (Scophthalmus maximus).</title>
        <authorList>
            <person name="Xu H."/>
            <person name="Xu X.-W."/>
            <person name="Shao C."/>
            <person name="Chen S."/>
        </authorList>
    </citation>
    <scope>NUCLEOTIDE SEQUENCE [LARGE SCALE GENOMIC DNA]</scope>
    <source>
        <strain evidence="7">Ysfricsl-2016a</strain>
        <tissue evidence="7">Blood</tissue>
    </source>
</reference>
<dbReference type="SUPFAM" id="SSF53300">
    <property type="entry name" value="vWA-like"/>
    <property type="match status" value="2"/>
</dbReference>
<dbReference type="FunFam" id="4.10.410.10:FF:000020">
    <property type="entry name" value="Collagen, type VI, alpha 3"/>
    <property type="match status" value="2"/>
</dbReference>